<comment type="similarity">
    <text evidence="2">Belongs to the NAD(P)-dependent epimerase/dehydratase family.</text>
</comment>
<dbReference type="Gene3D" id="3.90.25.10">
    <property type="entry name" value="UDP-galactose 4-epimerase, domain 1"/>
    <property type="match status" value="1"/>
</dbReference>
<dbReference type="Proteomes" id="UP001220964">
    <property type="component" value="Unassembled WGS sequence"/>
</dbReference>
<dbReference type="InterPro" id="IPR001509">
    <property type="entry name" value="Epimerase_deHydtase"/>
</dbReference>
<evidence type="ECO:0000313" key="4">
    <source>
        <dbReference type="EMBL" id="MDF0599281.1"/>
    </source>
</evidence>
<keyword evidence="5" id="KW-1185">Reference proteome</keyword>
<dbReference type="Gene3D" id="3.40.50.720">
    <property type="entry name" value="NAD(P)-binding Rossmann-like Domain"/>
    <property type="match status" value="1"/>
</dbReference>
<dbReference type="InterPro" id="IPR036291">
    <property type="entry name" value="NAD(P)-bd_dom_sf"/>
</dbReference>
<dbReference type="RefSeq" id="WP_275565425.1">
    <property type="nucleotide sequence ID" value="NZ_JARGYC010000001.1"/>
</dbReference>
<dbReference type="PANTHER" id="PTHR43000">
    <property type="entry name" value="DTDP-D-GLUCOSE 4,6-DEHYDRATASE-RELATED"/>
    <property type="match status" value="1"/>
</dbReference>
<accession>A0AAE3NNR9</accession>
<evidence type="ECO:0000256" key="2">
    <source>
        <dbReference type="ARBA" id="ARBA00007637"/>
    </source>
</evidence>
<keyword evidence="4" id="KW-0456">Lyase</keyword>
<dbReference type="GO" id="GO:0008446">
    <property type="term" value="F:GDP-mannose 4,6-dehydratase activity"/>
    <property type="evidence" value="ECO:0007669"/>
    <property type="project" value="UniProtKB-EC"/>
</dbReference>
<sequence>MNWLITGGCGFIGRALIEHLLHEGGHAIRVLDNLSVGTREDLRQVTLFAELDSQCEKSAWAEGVALIEGDILDEGAVARAVSDADIVVHLAANTGVAPSVEDPMSDCRTNVIGTLNMLEACRRLSAGRFVFASSGAPLGVQVPPLHEEMAPHPASPYGASKLAGEGYCSAYYHCFGVETVVLRFGNVYGEGSGHKQSVVAKFIKQALAGERLEIYGDGTQTRDFIHISDLIDAIVRSATVSRVGGETFQVATAQETTVAEMTETLLAAMRAEHVTVPETFFGPKRDGDVMRNYSDTSKAKELLGWVSQVPLEDGLRRTIRYFVAADAA</sequence>
<proteinExistence type="inferred from homology"/>
<dbReference type="AlphaFoldDB" id="A0AAE3NNR9"/>
<reference evidence="4" key="1">
    <citation type="submission" date="2023-03" db="EMBL/GenBank/DDBJ databases">
        <title>Multiphase analysis and comparison of six strains from genera Psychromarinibacter, Lutimaribacter, and Maritimibacter, including a novel species: Psychromarinibacter sediminicola sp. nov.</title>
        <authorList>
            <person name="Wang Y.-H."/>
            <person name="Ye M.-Q."/>
            <person name="Du Z.-J."/>
        </authorList>
    </citation>
    <scope>NUCLEOTIDE SEQUENCE</scope>
    <source>
        <strain evidence="4">C21-152</strain>
    </source>
</reference>
<comment type="caution">
    <text evidence="4">The sequence shown here is derived from an EMBL/GenBank/DDBJ whole genome shotgun (WGS) entry which is preliminary data.</text>
</comment>
<protein>
    <submittedName>
        <fullName evidence="4">GDP-mannose 4,6-dehydratase</fullName>
        <ecNumber evidence="4">4.2.1.47</ecNumber>
    </submittedName>
</protein>
<name>A0AAE3NNR9_9RHOB</name>
<evidence type="ECO:0000256" key="1">
    <source>
        <dbReference type="ARBA" id="ARBA00005125"/>
    </source>
</evidence>
<dbReference type="Pfam" id="PF01370">
    <property type="entry name" value="Epimerase"/>
    <property type="match status" value="1"/>
</dbReference>
<comment type="pathway">
    <text evidence="1">Bacterial outer membrane biogenesis; LPS O-antigen biosynthesis.</text>
</comment>
<organism evidence="4 5">
    <name type="scientific">Psychromarinibacter sediminicola</name>
    <dbReference type="NCBI Taxonomy" id="3033385"/>
    <lineage>
        <taxon>Bacteria</taxon>
        <taxon>Pseudomonadati</taxon>
        <taxon>Pseudomonadota</taxon>
        <taxon>Alphaproteobacteria</taxon>
        <taxon>Rhodobacterales</taxon>
        <taxon>Paracoccaceae</taxon>
        <taxon>Psychromarinibacter</taxon>
    </lineage>
</organism>
<dbReference type="SUPFAM" id="SSF51735">
    <property type="entry name" value="NAD(P)-binding Rossmann-fold domains"/>
    <property type="match status" value="1"/>
</dbReference>
<dbReference type="EMBL" id="JARGYC010000001">
    <property type="protein sequence ID" value="MDF0599281.1"/>
    <property type="molecule type" value="Genomic_DNA"/>
</dbReference>
<feature type="domain" description="NAD-dependent epimerase/dehydratase" evidence="3">
    <location>
        <begin position="3"/>
        <end position="250"/>
    </location>
</feature>
<evidence type="ECO:0000259" key="3">
    <source>
        <dbReference type="Pfam" id="PF01370"/>
    </source>
</evidence>
<dbReference type="PRINTS" id="PR01713">
    <property type="entry name" value="NUCEPIMERASE"/>
</dbReference>
<dbReference type="EC" id="4.2.1.47" evidence="4"/>
<gene>
    <name evidence="4" type="ORF">P1J78_00920</name>
</gene>
<evidence type="ECO:0000313" key="5">
    <source>
        <dbReference type="Proteomes" id="UP001220964"/>
    </source>
</evidence>